<comment type="caution">
    <text evidence="1">The sequence shown here is derived from an EMBL/GenBank/DDBJ whole genome shotgun (WGS) entry which is preliminary data.</text>
</comment>
<organism evidence="1 2">
    <name type="scientific">Lipomyces orientalis</name>
    <dbReference type="NCBI Taxonomy" id="1233043"/>
    <lineage>
        <taxon>Eukaryota</taxon>
        <taxon>Fungi</taxon>
        <taxon>Dikarya</taxon>
        <taxon>Ascomycota</taxon>
        <taxon>Saccharomycotina</taxon>
        <taxon>Lipomycetes</taxon>
        <taxon>Lipomycetales</taxon>
        <taxon>Lipomycetaceae</taxon>
        <taxon>Lipomyces</taxon>
    </lineage>
</organism>
<gene>
    <name evidence="1" type="ORF">V1517DRAFT_82059</name>
</gene>
<proteinExistence type="predicted"/>
<name>A0ACC3TS25_9ASCO</name>
<reference evidence="2" key="1">
    <citation type="journal article" date="2024" name="Front. Bioeng. Biotechnol.">
        <title>Genome-scale model development and genomic sequencing of the oleaginous clade Lipomyces.</title>
        <authorList>
            <person name="Czajka J.J."/>
            <person name="Han Y."/>
            <person name="Kim J."/>
            <person name="Mondo S.J."/>
            <person name="Hofstad B.A."/>
            <person name="Robles A."/>
            <person name="Haridas S."/>
            <person name="Riley R."/>
            <person name="LaButti K."/>
            <person name="Pangilinan J."/>
            <person name="Andreopoulos W."/>
            <person name="Lipzen A."/>
            <person name="Yan J."/>
            <person name="Wang M."/>
            <person name="Ng V."/>
            <person name="Grigoriev I.V."/>
            <person name="Spatafora J.W."/>
            <person name="Magnuson J.K."/>
            <person name="Baker S.E."/>
            <person name="Pomraning K.R."/>
        </authorList>
    </citation>
    <scope>NUCLEOTIDE SEQUENCE [LARGE SCALE GENOMIC DNA]</scope>
    <source>
        <strain evidence="2">CBS 10300</strain>
    </source>
</reference>
<dbReference type="EMBL" id="MU970055">
    <property type="protein sequence ID" value="KAK9323974.1"/>
    <property type="molecule type" value="Genomic_DNA"/>
</dbReference>
<dbReference type="Proteomes" id="UP001489719">
    <property type="component" value="Unassembled WGS sequence"/>
</dbReference>
<evidence type="ECO:0000313" key="2">
    <source>
        <dbReference type="Proteomes" id="UP001489719"/>
    </source>
</evidence>
<keyword evidence="2" id="KW-1185">Reference proteome</keyword>
<accession>A0ACC3TS25</accession>
<evidence type="ECO:0000313" key="1">
    <source>
        <dbReference type="EMBL" id="KAK9323974.1"/>
    </source>
</evidence>
<sequence>MSTNREIEDLQSKLRVLERKRADDRDRLLDLERLKQEREKLERIISRLEAKIKPMFDTQQELRARVRELEAEKNEVEHVLKERTQQFEIITLDREVAEEQEERLRDELNSVKAQLEEALLEAEILKEENADFKRVSAVGERDSSVVMHLEEQNDRLKEALIRLRDQAAADDAESRAEIKRLQRDMETYTQLQNKYEAAISQLRQTEEIADNLRQQLDIAFGAEQMLDELTVKNLALSEQVEEMRTAIQDLETLKEINDEIEANHLESARQMREEIDYRDMLLREQAERMSQFVDTTADYEYTVGRFRELVASLQSDLDQLRTEKSMGEAESAEIDRRTREIYDLNDKLQASAMKIQIKTIDLELRKLDAQEALDHLSIVKSFIPDSLATIREAIKTLLAFRRISFKSNLVVSVLRDSMASESEGFVTLALGTEICDKLTSISAVCSHFATAISVCGVSEFENYGPLIEDIAPIEVLLDKAINSLQSYELNENKFSSSLQESLGVLESLGATKVDVQTEEMRTQECSGQLQCVQSYIDSVILIVQYLLMIVARELGGDSGDGSNTTYEEELARTFKSQAEALVLHAKSVKVLTNKAQAIVEEWKTSLRAPTDGAQSILSTIHASSNFSCTYIRNVCFSVTLAFNKDVESYTQIGYSGIQEIMSKESENTGDSGTFFTSVTATIKSMMTSMRELVVMIASPNGSRIYEKARAPWLVKVEELREQDAANKDARTKVVQLNEEIKQLATQIRLKDKELEESSIKVNVLDSRLQKSIERLEGFSVVQREIAERAAHESALEAKVQSLRREMKALEDEADELRKLAAVNESASKELKKLEGQAQAASAEEVDILNKQISALEATVRYLQDQGSLSSTNSSTWTDTAVEFLKTQVDARARPPAMLRNTTANKVFDSLIELALAADLVYVDRDSPRGWRPLRTQARYIAARQTEQYRNLAERARKISFAT</sequence>
<protein>
    <submittedName>
        <fullName evidence="1">Dynein associated protein-domain-containing protein</fullName>
    </submittedName>
</protein>